<name>A0AA37SXI0_9ALTE</name>
<evidence type="ECO:0000313" key="3">
    <source>
        <dbReference type="Proteomes" id="UP001156601"/>
    </source>
</evidence>
<evidence type="ECO:0000313" key="2">
    <source>
        <dbReference type="EMBL" id="GLR69491.1"/>
    </source>
</evidence>
<dbReference type="AlphaFoldDB" id="A0AA37SXI0"/>
<protein>
    <recommendedName>
        <fullName evidence="1">DUF6817 domain-containing protein</fullName>
    </recommendedName>
</protein>
<evidence type="ECO:0000259" key="1">
    <source>
        <dbReference type="Pfam" id="PF20680"/>
    </source>
</evidence>
<accession>A0AA37SXI0</accession>
<sequence>MEIMMKNKFQLLGELGASEFQHIQGSLLQHLQGTRNLLSQWNAPQFLQDAGLYHAVYGTSGFDASLLSVKQRYDVAQIIGDDAEELVYQYCACSRKDFFTKLLDGAKKPELINRFTGDAYYLSEDLLRNFCELTAANEIEIATSNPAFIDKHGTYLHRLFDKMSPFLSEAANAKTKATFLAA</sequence>
<dbReference type="InterPro" id="IPR049202">
    <property type="entry name" value="DUF6817"/>
</dbReference>
<keyword evidence="3" id="KW-1185">Reference proteome</keyword>
<reference evidence="2" key="2">
    <citation type="submission" date="2023-01" db="EMBL/GenBank/DDBJ databases">
        <title>Draft genome sequence of Agaribacter marinus strain NBRC 110023.</title>
        <authorList>
            <person name="Sun Q."/>
            <person name="Mori K."/>
        </authorList>
    </citation>
    <scope>NUCLEOTIDE SEQUENCE</scope>
    <source>
        <strain evidence="2">NBRC 110023</strain>
    </source>
</reference>
<comment type="caution">
    <text evidence="2">The sequence shown here is derived from an EMBL/GenBank/DDBJ whole genome shotgun (WGS) entry which is preliminary data.</text>
</comment>
<proteinExistence type="predicted"/>
<dbReference type="PANTHER" id="PTHR37391:SF2">
    <property type="entry name" value="E3 UBIQUITIN-PROTEIN LIGASE"/>
    <property type="match status" value="1"/>
</dbReference>
<dbReference type="EMBL" id="BSOT01000005">
    <property type="protein sequence ID" value="GLR69491.1"/>
    <property type="molecule type" value="Genomic_DNA"/>
</dbReference>
<dbReference type="Pfam" id="PF20680">
    <property type="entry name" value="DUF6817"/>
    <property type="match status" value="1"/>
</dbReference>
<reference evidence="2" key="1">
    <citation type="journal article" date="2014" name="Int. J. Syst. Evol. Microbiol.">
        <title>Complete genome sequence of Corynebacterium casei LMG S-19264T (=DSM 44701T), isolated from a smear-ripened cheese.</title>
        <authorList>
            <consortium name="US DOE Joint Genome Institute (JGI-PGF)"/>
            <person name="Walter F."/>
            <person name="Albersmeier A."/>
            <person name="Kalinowski J."/>
            <person name="Ruckert C."/>
        </authorList>
    </citation>
    <scope>NUCLEOTIDE SEQUENCE</scope>
    <source>
        <strain evidence="2">NBRC 110023</strain>
    </source>
</reference>
<organism evidence="2 3">
    <name type="scientific">Agaribacter marinus</name>
    <dbReference type="NCBI Taxonomy" id="1431249"/>
    <lineage>
        <taxon>Bacteria</taxon>
        <taxon>Pseudomonadati</taxon>
        <taxon>Pseudomonadota</taxon>
        <taxon>Gammaproteobacteria</taxon>
        <taxon>Alteromonadales</taxon>
        <taxon>Alteromonadaceae</taxon>
        <taxon>Agaribacter</taxon>
    </lineage>
</organism>
<feature type="domain" description="DUF6817" evidence="1">
    <location>
        <begin position="12"/>
        <end position="95"/>
    </location>
</feature>
<dbReference type="Proteomes" id="UP001156601">
    <property type="component" value="Unassembled WGS sequence"/>
</dbReference>
<gene>
    <name evidence="2" type="ORF">GCM10007852_03990</name>
</gene>
<dbReference type="PANTHER" id="PTHR37391">
    <property type="entry name" value="E3 UBIQUITIN-PROTEIN LIGASE"/>
    <property type="match status" value="1"/>
</dbReference>